<dbReference type="Proteomes" id="UP000324233">
    <property type="component" value="Chromosome"/>
</dbReference>
<organism evidence="3 4">
    <name type="scientific">Aquisphaera giovannonii</name>
    <dbReference type="NCBI Taxonomy" id="406548"/>
    <lineage>
        <taxon>Bacteria</taxon>
        <taxon>Pseudomonadati</taxon>
        <taxon>Planctomycetota</taxon>
        <taxon>Planctomycetia</taxon>
        <taxon>Isosphaerales</taxon>
        <taxon>Isosphaeraceae</taxon>
        <taxon>Aquisphaera</taxon>
    </lineage>
</organism>
<evidence type="ECO:0000259" key="2">
    <source>
        <dbReference type="Pfam" id="PF07589"/>
    </source>
</evidence>
<dbReference type="KEGG" id="agv:OJF2_40990"/>
<keyword evidence="1" id="KW-0732">Signal</keyword>
<dbReference type="RefSeq" id="WP_210420096.1">
    <property type="nucleotide sequence ID" value="NZ_CP042997.1"/>
</dbReference>
<protein>
    <recommendedName>
        <fullName evidence="2">Ice-binding protein C-terminal domain-containing protein</fullName>
    </recommendedName>
</protein>
<evidence type="ECO:0000256" key="1">
    <source>
        <dbReference type="SAM" id="SignalP"/>
    </source>
</evidence>
<evidence type="ECO:0000313" key="3">
    <source>
        <dbReference type="EMBL" id="QEH35546.1"/>
    </source>
</evidence>
<proteinExistence type="predicted"/>
<sequence length="220" mass="22465" precursor="true">MKQHLLAVAVVVGLVATGSASRAGTWDFRFSGAGISGSGQLTYGPDTVLGDPVGAFAITGMTGLFSDSTLGLTDVAITGVVPIAPLAVPKDAPFPASFSTYPAPNPTHPGEGISYTNLFYPGGSPIACPDYPGAGGYLDVFGVMFTLSNGYIVDLWSNGTWPGGPPLSYGAAVIDPTNTVARYQNDGLMLTAVPEPGSLLMLGTGLVGVLSLGRRIRRVA</sequence>
<dbReference type="EMBL" id="CP042997">
    <property type="protein sequence ID" value="QEH35546.1"/>
    <property type="molecule type" value="Genomic_DNA"/>
</dbReference>
<name>A0A5B9W4I4_9BACT</name>
<feature type="signal peptide" evidence="1">
    <location>
        <begin position="1"/>
        <end position="22"/>
    </location>
</feature>
<feature type="chain" id="PRO_5022902596" description="Ice-binding protein C-terminal domain-containing protein" evidence="1">
    <location>
        <begin position="23"/>
        <end position="220"/>
    </location>
</feature>
<dbReference type="InterPro" id="IPR013424">
    <property type="entry name" value="Ice-binding_C"/>
</dbReference>
<keyword evidence="4" id="KW-1185">Reference proteome</keyword>
<reference evidence="3 4" key="1">
    <citation type="submission" date="2019-08" db="EMBL/GenBank/DDBJ databases">
        <title>Deep-cultivation of Planctomycetes and their phenomic and genomic characterization uncovers novel biology.</title>
        <authorList>
            <person name="Wiegand S."/>
            <person name="Jogler M."/>
            <person name="Boedeker C."/>
            <person name="Pinto D."/>
            <person name="Vollmers J."/>
            <person name="Rivas-Marin E."/>
            <person name="Kohn T."/>
            <person name="Peeters S.H."/>
            <person name="Heuer A."/>
            <person name="Rast P."/>
            <person name="Oberbeckmann S."/>
            <person name="Bunk B."/>
            <person name="Jeske O."/>
            <person name="Meyerdierks A."/>
            <person name="Storesund J.E."/>
            <person name="Kallscheuer N."/>
            <person name="Luecker S."/>
            <person name="Lage O.M."/>
            <person name="Pohl T."/>
            <person name="Merkel B.J."/>
            <person name="Hornburger P."/>
            <person name="Mueller R.-W."/>
            <person name="Bruemmer F."/>
            <person name="Labrenz M."/>
            <person name="Spormann A.M."/>
            <person name="Op den Camp H."/>
            <person name="Overmann J."/>
            <person name="Amann R."/>
            <person name="Jetten M.S.M."/>
            <person name="Mascher T."/>
            <person name="Medema M.H."/>
            <person name="Devos D.P."/>
            <person name="Kaster A.-K."/>
            <person name="Ovreas L."/>
            <person name="Rohde M."/>
            <person name="Galperin M.Y."/>
            <person name="Jogler C."/>
        </authorList>
    </citation>
    <scope>NUCLEOTIDE SEQUENCE [LARGE SCALE GENOMIC DNA]</scope>
    <source>
        <strain evidence="3 4">OJF2</strain>
    </source>
</reference>
<dbReference type="NCBIfam" id="TIGR02595">
    <property type="entry name" value="PEP_CTERM"/>
    <property type="match status" value="1"/>
</dbReference>
<dbReference type="AlphaFoldDB" id="A0A5B9W4I4"/>
<feature type="domain" description="Ice-binding protein C-terminal" evidence="2">
    <location>
        <begin position="192"/>
        <end position="218"/>
    </location>
</feature>
<accession>A0A5B9W4I4</accession>
<evidence type="ECO:0000313" key="4">
    <source>
        <dbReference type="Proteomes" id="UP000324233"/>
    </source>
</evidence>
<gene>
    <name evidence="3" type="ORF">OJF2_40990</name>
</gene>
<dbReference type="Pfam" id="PF07589">
    <property type="entry name" value="PEP-CTERM"/>
    <property type="match status" value="1"/>
</dbReference>